<feature type="compositionally biased region" description="Pro residues" evidence="11">
    <location>
        <begin position="270"/>
        <end position="283"/>
    </location>
</feature>
<keyword evidence="8" id="KW-0406">Ion transport</keyword>
<evidence type="ECO:0000256" key="10">
    <source>
        <dbReference type="ARBA" id="ARBA00023303"/>
    </source>
</evidence>
<feature type="region of interest" description="Disordered" evidence="11">
    <location>
        <begin position="455"/>
        <end position="475"/>
    </location>
</feature>
<proteinExistence type="predicted"/>
<keyword evidence="3" id="KW-0633">Potassium transport</keyword>
<feature type="compositionally biased region" description="Low complexity" evidence="11">
    <location>
        <begin position="571"/>
        <end position="588"/>
    </location>
</feature>
<evidence type="ECO:0000256" key="8">
    <source>
        <dbReference type="ARBA" id="ARBA00023065"/>
    </source>
</evidence>
<gene>
    <name evidence="13" type="ORF">MNEG_1770</name>
</gene>
<keyword evidence="2" id="KW-0813">Transport</keyword>
<keyword evidence="7" id="KW-1133">Transmembrane helix</keyword>
<dbReference type="EMBL" id="KK100403">
    <property type="protein sequence ID" value="KIZ06192.1"/>
    <property type="molecule type" value="Genomic_DNA"/>
</dbReference>
<feature type="region of interest" description="Disordered" evidence="11">
    <location>
        <begin position="227"/>
        <end position="304"/>
    </location>
</feature>
<dbReference type="RefSeq" id="XP_013905211.1">
    <property type="nucleotide sequence ID" value="XM_014049757.1"/>
</dbReference>
<evidence type="ECO:0000313" key="14">
    <source>
        <dbReference type="Proteomes" id="UP000054498"/>
    </source>
</evidence>
<evidence type="ECO:0000256" key="5">
    <source>
        <dbReference type="ARBA" id="ARBA00022826"/>
    </source>
</evidence>
<dbReference type="GeneID" id="25734648"/>
<reference evidence="13 14" key="1">
    <citation type="journal article" date="2013" name="BMC Genomics">
        <title>Reconstruction of the lipid metabolism for the microalga Monoraphidium neglectum from its genome sequence reveals characteristics suitable for biofuel production.</title>
        <authorList>
            <person name="Bogen C."/>
            <person name="Al-Dilaimi A."/>
            <person name="Albersmeier A."/>
            <person name="Wichmann J."/>
            <person name="Grundmann M."/>
            <person name="Rupp O."/>
            <person name="Lauersen K.J."/>
            <person name="Blifernez-Klassen O."/>
            <person name="Kalinowski J."/>
            <person name="Goesmann A."/>
            <person name="Mussgnug J.H."/>
            <person name="Kruse O."/>
        </authorList>
    </citation>
    <scope>NUCLEOTIDE SEQUENCE [LARGE SCALE GENOMIC DNA]</scope>
    <source>
        <strain evidence="13 14">SAG 48.87</strain>
    </source>
</reference>
<evidence type="ECO:0000259" key="12">
    <source>
        <dbReference type="Pfam" id="PF22614"/>
    </source>
</evidence>
<evidence type="ECO:0000256" key="1">
    <source>
        <dbReference type="ARBA" id="ARBA00004141"/>
    </source>
</evidence>
<dbReference type="InterPro" id="IPR047871">
    <property type="entry name" value="K_chnl_Slo-like"/>
</dbReference>
<keyword evidence="5" id="KW-0631">Potassium channel</keyword>
<dbReference type="KEGG" id="mng:MNEG_1770"/>
<evidence type="ECO:0000256" key="4">
    <source>
        <dbReference type="ARBA" id="ARBA00022692"/>
    </source>
</evidence>
<dbReference type="Proteomes" id="UP000054498">
    <property type="component" value="Unassembled WGS sequence"/>
</dbReference>
<dbReference type="PANTHER" id="PTHR10027:SF10">
    <property type="entry name" value="SLOWPOKE 2, ISOFORM D"/>
    <property type="match status" value="1"/>
</dbReference>
<dbReference type="InterPro" id="IPR003148">
    <property type="entry name" value="RCK_N"/>
</dbReference>
<feature type="compositionally biased region" description="Gly residues" evidence="11">
    <location>
        <begin position="542"/>
        <end position="555"/>
    </location>
</feature>
<organism evidence="13 14">
    <name type="scientific">Monoraphidium neglectum</name>
    <dbReference type="NCBI Taxonomy" id="145388"/>
    <lineage>
        <taxon>Eukaryota</taxon>
        <taxon>Viridiplantae</taxon>
        <taxon>Chlorophyta</taxon>
        <taxon>core chlorophytes</taxon>
        <taxon>Chlorophyceae</taxon>
        <taxon>CS clade</taxon>
        <taxon>Sphaeropleales</taxon>
        <taxon>Selenastraceae</taxon>
        <taxon>Monoraphidium</taxon>
    </lineage>
</organism>
<feature type="domain" description="RCK N-terminal" evidence="12">
    <location>
        <begin position="16"/>
        <end position="133"/>
    </location>
</feature>
<dbReference type="Pfam" id="PF22614">
    <property type="entry name" value="Slo-like_RCK"/>
    <property type="match status" value="1"/>
</dbReference>
<dbReference type="GO" id="GO:0005267">
    <property type="term" value="F:potassium channel activity"/>
    <property type="evidence" value="ECO:0007669"/>
    <property type="project" value="UniProtKB-KW"/>
</dbReference>
<accession>A0A0D2N107</accession>
<feature type="region of interest" description="Disordered" evidence="11">
    <location>
        <begin position="521"/>
        <end position="604"/>
    </location>
</feature>
<evidence type="ECO:0000256" key="9">
    <source>
        <dbReference type="ARBA" id="ARBA00023136"/>
    </source>
</evidence>
<evidence type="ECO:0000256" key="7">
    <source>
        <dbReference type="ARBA" id="ARBA00022989"/>
    </source>
</evidence>
<keyword evidence="9" id="KW-0472">Membrane</keyword>
<evidence type="ECO:0000256" key="11">
    <source>
        <dbReference type="SAM" id="MobiDB-lite"/>
    </source>
</evidence>
<keyword evidence="4" id="KW-0812">Transmembrane</keyword>
<protein>
    <recommendedName>
        <fullName evidence="12">RCK N-terminal domain-containing protein</fullName>
    </recommendedName>
</protein>
<keyword evidence="6" id="KW-0630">Potassium</keyword>
<keyword evidence="10" id="KW-0407">Ion channel</keyword>
<dbReference type="OrthoDB" id="10035564at2759"/>
<sequence>MQGASGIVIAGPVPFDGHILVFGPVSSVEGLFSMLAPLRSKRLARWRPIVILDTTLPEPGTGWDDISRLKDGSAHSAADLLRANAERAARGILLPKFDLVQDEDAALEAAAMSDGETIETWQQLKTINPHIELHTEMVMAADMAYLYPATPIPGVRLMQVGLSPAYMAGSVFVAYCLDSLAIQAYTNHGAHKIVLKLMHQWHSGDPRLLSRSMGRAAGWRATSLLVRGSGGGAARGQDSDPESPRSATDGGDEPPAPLPRDGRQEKDQSPLPPPPPRPPPAAPREPRGGAPPKGAAREKRGAQQQAEVLHAPTVVLVHIEAPWTEGWSYGAYWHDLLHHQSMLALGLYRPVRQQGVQFDCVTTHPCPDTPLRPGDRAFVIANLDFAAAAGNGGSVWPAGSLGFDHDLSAEEFAEFEAAAAALLRRHGGPVGGGGGGDGFGAGAAGAWQGPAAAAAATGASGGGDRGRGDELASGSDSDAARLWAGVGWDPLGSEGHASTLQGDISDLPAGGAGARIEVAGGAGRERPRGSGHGSVRFSDAGAGSGIGGAGGGGRGTRPSESGSGARSEPRSSAAAGSGDSALGGALSAQNGRPRGGVLDVAGRV</sequence>
<dbReference type="GO" id="GO:0016020">
    <property type="term" value="C:membrane"/>
    <property type="evidence" value="ECO:0007669"/>
    <property type="project" value="UniProtKB-SubCell"/>
</dbReference>
<comment type="subcellular location">
    <subcellularLocation>
        <location evidence="1">Membrane</location>
        <topology evidence="1">Multi-pass membrane protein</topology>
    </subcellularLocation>
</comment>
<evidence type="ECO:0000256" key="6">
    <source>
        <dbReference type="ARBA" id="ARBA00022958"/>
    </source>
</evidence>
<evidence type="ECO:0000256" key="3">
    <source>
        <dbReference type="ARBA" id="ARBA00022538"/>
    </source>
</evidence>
<dbReference type="AlphaFoldDB" id="A0A0D2N107"/>
<name>A0A0D2N107_9CHLO</name>
<keyword evidence="14" id="KW-1185">Reference proteome</keyword>
<dbReference type="PANTHER" id="PTHR10027">
    <property type="entry name" value="CALCIUM-ACTIVATED POTASSIUM CHANNEL ALPHA CHAIN"/>
    <property type="match status" value="1"/>
</dbReference>
<evidence type="ECO:0000256" key="2">
    <source>
        <dbReference type="ARBA" id="ARBA00022448"/>
    </source>
</evidence>
<evidence type="ECO:0000313" key="13">
    <source>
        <dbReference type="EMBL" id="KIZ06192.1"/>
    </source>
</evidence>